<keyword evidence="10" id="KW-0750">Starch biosynthesis</keyword>
<evidence type="ECO:0000256" key="10">
    <source>
        <dbReference type="ARBA" id="ARBA00022922"/>
    </source>
</evidence>
<dbReference type="Gramene" id="ORUFI11G06120.1">
    <property type="protein sequence ID" value="ORUFI11G06120.1"/>
    <property type="gene ID" value="ORUFI11G06120"/>
</dbReference>
<comment type="catalytic activity">
    <reaction evidence="1">
        <text>alpha-D-glucose 1-phosphate + ATP + H(+) = ADP-alpha-D-glucose + diphosphate</text>
        <dbReference type="Rhea" id="RHEA:12120"/>
        <dbReference type="ChEBI" id="CHEBI:15378"/>
        <dbReference type="ChEBI" id="CHEBI:30616"/>
        <dbReference type="ChEBI" id="CHEBI:33019"/>
        <dbReference type="ChEBI" id="CHEBI:57498"/>
        <dbReference type="ChEBI" id="CHEBI:58601"/>
        <dbReference type="EC" id="2.7.7.27"/>
    </reaction>
</comment>
<dbReference type="GO" id="GO:0008878">
    <property type="term" value="F:glucose-1-phosphate adenylyltransferase activity"/>
    <property type="evidence" value="ECO:0007669"/>
    <property type="project" value="UniProtKB-EC"/>
</dbReference>
<keyword evidence="12" id="KW-1185">Reference proteome</keyword>
<evidence type="ECO:0000256" key="1">
    <source>
        <dbReference type="ARBA" id="ARBA00000956"/>
    </source>
</evidence>
<accession>A0A0E0R5F9</accession>
<evidence type="ECO:0000313" key="11">
    <source>
        <dbReference type="EnsemblPlants" id="ORUFI11G06120.1"/>
    </source>
</evidence>
<evidence type="ECO:0000256" key="6">
    <source>
        <dbReference type="ARBA" id="ARBA00022679"/>
    </source>
</evidence>
<dbReference type="GO" id="GO:0005524">
    <property type="term" value="F:ATP binding"/>
    <property type="evidence" value="ECO:0007669"/>
    <property type="project" value="UniProtKB-KW"/>
</dbReference>
<evidence type="ECO:0000256" key="4">
    <source>
        <dbReference type="ARBA" id="ARBA00012460"/>
    </source>
</evidence>
<name>A0A0E0R5F9_ORYRU</name>
<dbReference type="GO" id="GO:0005978">
    <property type="term" value="P:glycogen biosynthetic process"/>
    <property type="evidence" value="ECO:0007669"/>
    <property type="project" value="InterPro"/>
</dbReference>
<evidence type="ECO:0000256" key="5">
    <source>
        <dbReference type="ARBA" id="ARBA00022533"/>
    </source>
</evidence>
<reference evidence="11" key="2">
    <citation type="submission" date="2015-06" db="UniProtKB">
        <authorList>
            <consortium name="EnsemblPlants"/>
        </authorList>
    </citation>
    <scope>IDENTIFICATION</scope>
</reference>
<keyword evidence="6" id="KW-0808">Transferase</keyword>
<dbReference type="Proteomes" id="UP000008022">
    <property type="component" value="Unassembled WGS sequence"/>
</dbReference>
<keyword evidence="5" id="KW-0021">Allosteric enzyme</keyword>
<evidence type="ECO:0000256" key="9">
    <source>
        <dbReference type="ARBA" id="ARBA00022840"/>
    </source>
</evidence>
<dbReference type="EnsemblPlants" id="ORUFI11G06120.1">
    <property type="protein sequence ID" value="ORUFI11G06120.1"/>
    <property type="gene ID" value="ORUFI11G06120"/>
</dbReference>
<dbReference type="AlphaFoldDB" id="A0A0E0R5F9"/>
<protein>
    <recommendedName>
        <fullName evidence="4">glucose-1-phosphate adenylyltransferase</fullName>
        <ecNumber evidence="4">2.7.7.27</ecNumber>
    </recommendedName>
</protein>
<comment type="similarity">
    <text evidence="3">Belongs to the bacterial/plant glucose-1-phosphate adenylyltransferase family.</text>
</comment>
<dbReference type="PANTHER" id="PTHR43523:SF12">
    <property type="entry name" value="GLUCOSE-1-PHOSPHATE ADENYLYLTRANSFERASE LARGE SUBUNIT 1, CHLOROPLASTIC-RELATED"/>
    <property type="match status" value="1"/>
</dbReference>
<comment type="pathway">
    <text evidence="2">Glycan biosynthesis; starch biosynthesis.</text>
</comment>
<dbReference type="UniPathway" id="UPA00152"/>
<evidence type="ECO:0000256" key="3">
    <source>
        <dbReference type="ARBA" id="ARBA00010443"/>
    </source>
</evidence>
<keyword evidence="7" id="KW-0548">Nucleotidyltransferase</keyword>
<dbReference type="InterPro" id="IPR011831">
    <property type="entry name" value="ADP-Glc_PPase"/>
</dbReference>
<keyword evidence="8" id="KW-0547">Nucleotide-binding</keyword>
<dbReference type="GO" id="GO:0019252">
    <property type="term" value="P:starch biosynthetic process"/>
    <property type="evidence" value="ECO:0007669"/>
    <property type="project" value="UniProtKB-UniPathway"/>
</dbReference>
<reference evidence="12" key="1">
    <citation type="submission" date="2013-06" db="EMBL/GenBank/DDBJ databases">
        <authorList>
            <person name="Zhao Q."/>
        </authorList>
    </citation>
    <scope>NUCLEOTIDE SEQUENCE</scope>
    <source>
        <strain evidence="12">cv. W1943</strain>
    </source>
</reference>
<organism evidence="11 12">
    <name type="scientific">Oryza rufipogon</name>
    <name type="common">Brownbeard rice</name>
    <name type="synonym">Asian wild rice</name>
    <dbReference type="NCBI Taxonomy" id="4529"/>
    <lineage>
        <taxon>Eukaryota</taxon>
        <taxon>Viridiplantae</taxon>
        <taxon>Streptophyta</taxon>
        <taxon>Embryophyta</taxon>
        <taxon>Tracheophyta</taxon>
        <taxon>Spermatophyta</taxon>
        <taxon>Magnoliopsida</taxon>
        <taxon>Liliopsida</taxon>
        <taxon>Poales</taxon>
        <taxon>Poaceae</taxon>
        <taxon>BOP clade</taxon>
        <taxon>Oryzoideae</taxon>
        <taxon>Oryzeae</taxon>
        <taxon>Oryzinae</taxon>
        <taxon>Oryza</taxon>
    </lineage>
</organism>
<evidence type="ECO:0000256" key="8">
    <source>
        <dbReference type="ARBA" id="ARBA00022741"/>
    </source>
</evidence>
<keyword evidence="9" id="KW-0067">ATP-binding</keyword>
<evidence type="ECO:0000256" key="2">
    <source>
        <dbReference type="ARBA" id="ARBA00004727"/>
    </source>
</evidence>
<evidence type="ECO:0000256" key="7">
    <source>
        <dbReference type="ARBA" id="ARBA00022695"/>
    </source>
</evidence>
<evidence type="ECO:0000313" key="12">
    <source>
        <dbReference type="Proteomes" id="UP000008022"/>
    </source>
</evidence>
<dbReference type="EC" id="2.7.7.27" evidence="4"/>
<proteinExistence type="inferred from homology"/>
<dbReference type="PANTHER" id="PTHR43523">
    <property type="entry name" value="GLUCOSE-1-PHOSPHATE ADENYLYLTRANSFERASE-RELATED"/>
    <property type="match status" value="1"/>
</dbReference>
<sequence>MLSLPLSCPLAPLGGVPDLLLDPAHGLRGLLQGWCRSAWFVGRPSNCCEAGPSGSRERERQFRDDYNDDFGKARRLRWRRPLSGLVVPARSVLAATQMPGEAAGWFRDTADAVENFFWALEHILSLSGDQLYRMDYMKLMQEDIGTIRLFFDANMALCEEEALDVLQEGH</sequence>